<dbReference type="Gene3D" id="3.40.50.300">
    <property type="entry name" value="P-loop containing nucleotide triphosphate hydrolases"/>
    <property type="match status" value="1"/>
</dbReference>
<dbReference type="InterPro" id="IPR027417">
    <property type="entry name" value="P-loop_NTPase"/>
</dbReference>
<dbReference type="RefSeq" id="WP_380864181.1">
    <property type="nucleotide sequence ID" value="NZ_JBHSKM010000044.1"/>
</dbReference>
<evidence type="ECO:0000313" key="3">
    <source>
        <dbReference type="Proteomes" id="UP001596263"/>
    </source>
</evidence>
<protein>
    <submittedName>
        <fullName evidence="2">AAA family ATPase</fullName>
    </submittedName>
</protein>
<dbReference type="PANTHER" id="PTHR42759">
    <property type="entry name" value="MOXR FAMILY PROTEIN"/>
    <property type="match status" value="1"/>
</dbReference>
<reference evidence="3" key="1">
    <citation type="journal article" date="2019" name="Int. J. Syst. Evol. Microbiol.">
        <title>The Global Catalogue of Microorganisms (GCM) 10K type strain sequencing project: providing services to taxonomists for standard genome sequencing and annotation.</title>
        <authorList>
            <consortium name="The Broad Institute Genomics Platform"/>
            <consortium name="The Broad Institute Genome Sequencing Center for Infectious Disease"/>
            <person name="Wu L."/>
            <person name="Ma J."/>
        </authorList>
    </citation>
    <scope>NUCLEOTIDE SEQUENCE [LARGE SCALE GENOMIC DNA]</scope>
    <source>
        <strain evidence="3">KCTC 42586</strain>
    </source>
</reference>
<dbReference type="EMBL" id="JBHSKM010000044">
    <property type="protein sequence ID" value="MFC5219891.1"/>
    <property type="molecule type" value="Genomic_DNA"/>
</dbReference>
<name>A0ABW0CYL0_STRCD</name>
<dbReference type="InterPro" id="IPR050764">
    <property type="entry name" value="CbbQ/NirQ/NorQ/GpvN"/>
</dbReference>
<dbReference type="SUPFAM" id="SSF52540">
    <property type="entry name" value="P-loop containing nucleoside triphosphate hydrolases"/>
    <property type="match status" value="1"/>
</dbReference>
<dbReference type="InterPro" id="IPR011704">
    <property type="entry name" value="ATPase_dyneun-rel_AAA"/>
</dbReference>
<keyword evidence="3" id="KW-1185">Reference proteome</keyword>
<dbReference type="Proteomes" id="UP001596263">
    <property type="component" value="Unassembled WGS sequence"/>
</dbReference>
<dbReference type="PANTHER" id="PTHR42759:SF6">
    <property type="entry name" value="REGULATORY PROTEIN-RELATED"/>
    <property type="match status" value="1"/>
</dbReference>
<sequence>MAWGISKDGSELIESGAPSLNFRLEGAPGLGKNEIVYEIARQLSVPLYIVQGHEEMTPEDLALLLTPEPEAEYGGSIPLTLRASALATALYEGALCFFDEINRVPERALSPLASVLDGRQYVASAMAGVKIGPKDDEARRRFRFCCAMNPSLSDNGHVLPDYIEQRTLPVIQIDHPEFKDLYKIVEATLQPSPDFLSAFEDWYERESDRQLSIRQAITLVKYAKNFDEHVGGSKASIFERVASYVFPRRG</sequence>
<evidence type="ECO:0000259" key="1">
    <source>
        <dbReference type="Pfam" id="PF07728"/>
    </source>
</evidence>
<organism evidence="2 3">
    <name type="scientific">Streptomyces coerulescens</name>
    <dbReference type="NCBI Taxonomy" id="29304"/>
    <lineage>
        <taxon>Bacteria</taxon>
        <taxon>Bacillati</taxon>
        <taxon>Actinomycetota</taxon>
        <taxon>Actinomycetes</taxon>
        <taxon>Kitasatosporales</taxon>
        <taxon>Streptomycetaceae</taxon>
        <taxon>Streptomyces</taxon>
    </lineage>
</organism>
<feature type="domain" description="ATPase dynein-related AAA" evidence="1">
    <location>
        <begin position="24"/>
        <end position="152"/>
    </location>
</feature>
<evidence type="ECO:0000313" key="2">
    <source>
        <dbReference type="EMBL" id="MFC5219891.1"/>
    </source>
</evidence>
<gene>
    <name evidence="2" type="ORF">ACFPQ9_39365</name>
</gene>
<dbReference type="Pfam" id="PF07728">
    <property type="entry name" value="AAA_5"/>
    <property type="match status" value="1"/>
</dbReference>
<proteinExistence type="predicted"/>
<comment type="caution">
    <text evidence="2">The sequence shown here is derived from an EMBL/GenBank/DDBJ whole genome shotgun (WGS) entry which is preliminary data.</text>
</comment>
<accession>A0ABW0CYL0</accession>